<name>A0A5C8V8R1_9FLAO</name>
<feature type="region of interest" description="Disordered" evidence="1">
    <location>
        <begin position="1"/>
        <end position="32"/>
    </location>
</feature>
<evidence type="ECO:0000313" key="3">
    <source>
        <dbReference type="Proteomes" id="UP000321456"/>
    </source>
</evidence>
<dbReference type="EMBL" id="VRUR01000001">
    <property type="protein sequence ID" value="TXN37733.1"/>
    <property type="molecule type" value="Genomic_DNA"/>
</dbReference>
<comment type="caution">
    <text evidence="2">The sequence shown here is derived from an EMBL/GenBank/DDBJ whole genome shotgun (WGS) entry which is preliminary data.</text>
</comment>
<evidence type="ECO:0000256" key="1">
    <source>
        <dbReference type="SAM" id="MobiDB-lite"/>
    </source>
</evidence>
<reference evidence="2 3" key="1">
    <citation type="submission" date="2019-08" db="EMBL/GenBank/DDBJ databases">
        <title>Professor.</title>
        <authorList>
            <person name="Park J.S."/>
        </authorList>
    </citation>
    <scope>NUCLEOTIDE SEQUENCE [LARGE SCALE GENOMIC DNA]</scope>
    <source>
        <strain evidence="2 3">176CP5-101</strain>
    </source>
</reference>
<dbReference type="Proteomes" id="UP000321456">
    <property type="component" value="Unassembled WGS sequence"/>
</dbReference>
<proteinExistence type="predicted"/>
<sequence>MGIENLLPPNNSSSQNPKKRGPKTTTPKEKQHTFTVRHGVSTKVLLDRIQKIKELTTPGADNISKGGIIREALELLAKDMDYAKLEKKYAEFVQHISEESIN</sequence>
<dbReference type="RefSeq" id="WP_147741949.1">
    <property type="nucleotide sequence ID" value="NZ_VRUR01000001.1"/>
</dbReference>
<dbReference type="AlphaFoldDB" id="A0A5C8V8R1"/>
<protein>
    <submittedName>
        <fullName evidence="2">Uncharacterized protein</fullName>
    </submittedName>
</protein>
<gene>
    <name evidence="2" type="ORF">FVB32_05440</name>
</gene>
<keyword evidence="3" id="KW-1185">Reference proteome</keyword>
<organism evidence="2 3">
    <name type="scientific">Flagellimonas hymeniacidonis</name>
    <dbReference type="NCBI Taxonomy" id="2603628"/>
    <lineage>
        <taxon>Bacteria</taxon>
        <taxon>Pseudomonadati</taxon>
        <taxon>Bacteroidota</taxon>
        <taxon>Flavobacteriia</taxon>
        <taxon>Flavobacteriales</taxon>
        <taxon>Flavobacteriaceae</taxon>
        <taxon>Flagellimonas</taxon>
    </lineage>
</organism>
<evidence type="ECO:0000313" key="2">
    <source>
        <dbReference type="EMBL" id="TXN37733.1"/>
    </source>
</evidence>
<accession>A0A5C8V8R1</accession>